<dbReference type="EMBL" id="QNUK01000752">
    <property type="protein sequence ID" value="KAF5889914.1"/>
    <property type="molecule type" value="Genomic_DNA"/>
</dbReference>
<organism evidence="1 2">
    <name type="scientific">Clarias magur</name>
    <name type="common">Asian catfish</name>
    <name type="synonym">Macropteronotus magur</name>
    <dbReference type="NCBI Taxonomy" id="1594786"/>
    <lineage>
        <taxon>Eukaryota</taxon>
        <taxon>Metazoa</taxon>
        <taxon>Chordata</taxon>
        <taxon>Craniata</taxon>
        <taxon>Vertebrata</taxon>
        <taxon>Euteleostomi</taxon>
        <taxon>Actinopterygii</taxon>
        <taxon>Neopterygii</taxon>
        <taxon>Teleostei</taxon>
        <taxon>Ostariophysi</taxon>
        <taxon>Siluriformes</taxon>
        <taxon>Clariidae</taxon>
        <taxon>Clarias</taxon>
    </lineage>
</organism>
<evidence type="ECO:0000313" key="2">
    <source>
        <dbReference type="Proteomes" id="UP000727407"/>
    </source>
</evidence>
<sequence length="81" mass="8764">MEKVKQAGHAQEGGKRKLILALVSPSSCEQAKPCLTVAAFVLINVSIAVRYKSAFLRLGVSGVTYRNVTFSHQYMSGRPAP</sequence>
<dbReference type="Proteomes" id="UP000727407">
    <property type="component" value="Unassembled WGS sequence"/>
</dbReference>
<name>A0A8J4U335_CLAMG</name>
<reference evidence="1" key="1">
    <citation type="submission" date="2020-07" db="EMBL/GenBank/DDBJ databases">
        <title>Clarias magur genome sequencing, assembly and annotation.</title>
        <authorList>
            <person name="Kushwaha B."/>
            <person name="Kumar R."/>
            <person name="Das P."/>
            <person name="Joshi C.G."/>
            <person name="Kumar D."/>
            <person name="Nagpure N.S."/>
            <person name="Pandey M."/>
            <person name="Agarwal S."/>
            <person name="Srivastava S."/>
            <person name="Singh M."/>
            <person name="Sahoo L."/>
            <person name="Jayasankar P."/>
            <person name="Meher P.K."/>
            <person name="Koringa P.G."/>
            <person name="Iquebal M.A."/>
            <person name="Das S.P."/>
            <person name="Bit A."/>
            <person name="Patnaik S."/>
            <person name="Patel N."/>
            <person name="Shah T.M."/>
            <person name="Hinsu A."/>
            <person name="Jena J.K."/>
        </authorList>
    </citation>
    <scope>NUCLEOTIDE SEQUENCE</scope>
    <source>
        <strain evidence="1">CIFAMagur01</strain>
        <tissue evidence="1">Testis</tissue>
    </source>
</reference>
<protein>
    <submittedName>
        <fullName evidence="1">Uncharacterized protein</fullName>
    </submittedName>
</protein>
<comment type="caution">
    <text evidence="1">The sequence shown here is derived from an EMBL/GenBank/DDBJ whole genome shotgun (WGS) entry which is preliminary data.</text>
</comment>
<gene>
    <name evidence="1" type="ORF">DAT39_020382</name>
</gene>
<evidence type="ECO:0000313" key="1">
    <source>
        <dbReference type="EMBL" id="KAF5889914.1"/>
    </source>
</evidence>
<keyword evidence="2" id="KW-1185">Reference proteome</keyword>
<dbReference type="AlphaFoldDB" id="A0A8J4U335"/>
<proteinExistence type="predicted"/>
<accession>A0A8J4U335</accession>